<accession>A0AC61QLQ3</accession>
<protein>
    <submittedName>
        <fullName evidence="1">DUF4435 domain-containing protein</fullName>
    </submittedName>
</protein>
<dbReference type="EMBL" id="SRZC01000033">
    <property type="protein sequence ID" value="TGX79928.1"/>
    <property type="molecule type" value="Genomic_DNA"/>
</dbReference>
<organism evidence="1 2">
    <name type="scientific">Palleniella muris</name>
    <dbReference type="NCBI Taxonomy" id="3038145"/>
    <lineage>
        <taxon>Bacteria</taxon>
        <taxon>Pseudomonadati</taxon>
        <taxon>Bacteroidota</taxon>
        <taxon>Bacteroidia</taxon>
        <taxon>Bacteroidales</taxon>
        <taxon>Prevotellaceae</taxon>
        <taxon>Palleniella</taxon>
    </lineage>
</organism>
<reference evidence="1" key="1">
    <citation type="submission" date="2019-04" db="EMBL/GenBank/DDBJ databases">
        <title>Microbes associate with the intestines of laboratory mice.</title>
        <authorList>
            <person name="Navarre W."/>
            <person name="Wong E."/>
            <person name="Huang K."/>
            <person name="Tropini C."/>
            <person name="Ng K."/>
            <person name="Yu B."/>
        </authorList>
    </citation>
    <scope>NUCLEOTIDE SEQUENCE</scope>
    <source>
        <strain evidence="1">NM73_A23</strain>
    </source>
</reference>
<evidence type="ECO:0000313" key="2">
    <source>
        <dbReference type="Proteomes" id="UP000308886"/>
    </source>
</evidence>
<comment type="caution">
    <text evidence="1">The sequence shown here is derived from an EMBL/GenBank/DDBJ whole genome shotgun (WGS) entry which is preliminary data.</text>
</comment>
<dbReference type="Proteomes" id="UP000308886">
    <property type="component" value="Unassembled WGS sequence"/>
</dbReference>
<proteinExistence type="predicted"/>
<sequence>MTATNALRSKESRHRIVAYVESYDDILFWRTVLNQFENGKRYFEIMLPTKARNGKNVLGRGKRTALQSILQNTGKDMIACVDADYDYLIQGMTENSQMMLGTPYVFHTVAYAIENLLCYAGGLHNVCVMATLNDHRIFDFEAFLREYSEAIWSLFCWSVTLYRKSRFDVMTITDLNNIIATGTLKMGNASYIVSKLRAKCQQRVNILRNSYPDLAKEVPRVREDLRRLGVTPGTVYLYIHGHHLLDKVVEPLVKNVCDSLIKEREREIHNQAQHHTQMNNEMSCYTNSLENISSMLKKNTGYLSSPVFQQIIRQFEEVFEQ</sequence>
<evidence type="ECO:0000313" key="1">
    <source>
        <dbReference type="EMBL" id="TGX79928.1"/>
    </source>
</evidence>
<gene>
    <name evidence="1" type="ORF">E5358_14115</name>
</gene>
<keyword evidence="2" id="KW-1185">Reference proteome</keyword>
<name>A0AC61QLQ3_9BACT</name>